<reference evidence="2 3" key="1">
    <citation type="submission" date="2010-03" db="EMBL/GenBank/DDBJ databases">
        <authorList>
            <consortium name="The Broad Institute Genome Sequencing Platform"/>
            <person name="Ward D."/>
            <person name="Earl A."/>
            <person name="Feldgarden M."/>
            <person name="Gevers D."/>
            <person name="Young S."/>
            <person name="Zeng Q."/>
            <person name="Koehrsen M."/>
            <person name="Alvarado L."/>
            <person name="Berlin A.M."/>
            <person name="Borenstein D."/>
            <person name="Chapman S.B."/>
            <person name="Chen Z."/>
            <person name="Engels R."/>
            <person name="Freedman E."/>
            <person name="Gellesch M."/>
            <person name="Goldberg J."/>
            <person name="Griggs A."/>
            <person name="Gujja S."/>
            <person name="Heilman E.R."/>
            <person name="Heiman D.I."/>
            <person name="Hepburn T.A."/>
            <person name="Howarth C."/>
            <person name="Jen D."/>
            <person name="Larson L."/>
            <person name="Mehta T."/>
            <person name="Park D."/>
            <person name="Pearson M."/>
            <person name="Richards J."/>
            <person name="Roberts A."/>
            <person name="Saif S."/>
            <person name="Shea T.D."/>
            <person name="Shenoy N."/>
            <person name="Sisk P."/>
            <person name="Stolte C."/>
            <person name="Sykes S.N."/>
            <person name="Walk T."/>
            <person name="White J."/>
            <person name="Yandava C."/>
            <person name="Izard J."/>
            <person name="Baranova O.V."/>
            <person name="Blanton J.M."/>
            <person name="Tanner A.C."/>
            <person name="Dewhirst F."/>
            <person name="Haas B."/>
            <person name="Nusbaum C."/>
            <person name="Birren B."/>
        </authorList>
    </citation>
    <scope>NUCLEOTIDE SEQUENCE [LARGE SCALE GENOMIC DNA]</scope>
    <source>
        <strain evidence="2 3">ATCC 29453</strain>
    </source>
</reference>
<dbReference type="AlphaFoldDB" id="U6Q2C5"/>
<proteinExistence type="predicted"/>
<comment type="caution">
    <text evidence="2">The sequence shown here is derived from an EMBL/GenBank/DDBJ whole genome shotgun (WGS) entry which is preliminary data.</text>
</comment>
<evidence type="ECO:0000313" key="3">
    <source>
        <dbReference type="Proteomes" id="UP000017813"/>
    </source>
</evidence>
<dbReference type="HOGENOM" id="CLU_2569274_0_0_4"/>
<dbReference type="EMBL" id="ADCY02000001">
    <property type="protein sequence ID" value="EJZ50290.1"/>
    <property type="molecule type" value="Genomic_DNA"/>
</dbReference>
<dbReference type="OrthoDB" id="8080957at2"/>
<sequence length="89" mass="10148">MKEQPIEAVMWRTLKILRRCDYDTLLAHINMTHPCTDRRLSRYLNNVIELGFVKHSGGGGQYALRKGSLRMTPSAPASAPIFRKGVQYD</sequence>
<evidence type="ECO:0008006" key="4">
    <source>
        <dbReference type="Google" id="ProtNLM"/>
    </source>
</evidence>
<evidence type="ECO:0000313" key="1">
    <source>
        <dbReference type="EMBL" id="EFG29885.1"/>
    </source>
</evidence>
<dbReference type="EMBL" id="ADCY02000065">
    <property type="protein sequence ID" value="EFG29885.1"/>
    <property type="molecule type" value="Genomic_DNA"/>
</dbReference>
<gene>
    <name evidence="1" type="ORF">HMPREF9021_02292</name>
    <name evidence="2" type="ORF">HMPREF9021_02483</name>
</gene>
<dbReference type="STRING" id="641147.HMPREF9021_02292"/>
<name>U6Q2C5_9NEIS</name>
<keyword evidence="3" id="KW-1185">Reference proteome</keyword>
<organism evidence="2 3">
    <name type="scientific">Simonsiella muelleri ATCC 29453</name>
    <dbReference type="NCBI Taxonomy" id="641147"/>
    <lineage>
        <taxon>Bacteria</taxon>
        <taxon>Pseudomonadati</taxon>
        <taxon>Pseudomonadota</taxon>
        <taxon>Betaproteobacteria</taxon>
        <taxon>Neisseriales</taxon>
        <taxon>Neisseriaceae</taxon>
        <taxon>Simonsiella</taxon>
    </lineage>
</organism>
<dbReference type="RefSeq" id="WP_002640930.1">
    <property type="nucleotide sequence ID" value="NZ_CP019448.1"/>
</dbReference>
<dbReference type="KEGG" id="smur:BWP33_10850"/>
<reference evidence="2 3" key="2">
    <citation type="submission" date="2011-10" db="EMBL/GenBank/DDBJ databases">
        <title>The Genome Sequence of Simonsiella muelleri ATCC 29453.</title>
        <authorList>
            <consortium name="The Broad Institute Genome Sequencing Platform"/>
            <consortium name="The Broad Institute Genome Sequencing Center for Infectious Disease"/>
            <person name="Earl A."/>
            <person name="Ward D."/>
            <person name="Feldgarden M."/>
            <person name="Gevers D."/>
            <person name="Izard J."/>
            <person name="Baranova O.V."/>
            <person name="Blanton J.M."/>
            <person name="Tanner A.C."/>
            <person name="Dewhirst F."/>
            <person name="Young S.K."/>
            <person name="Zeng Q."/>
            <person name="Gargeya S."/>
            <person name="Fitzgerald M."/>
            <person name="Haas B."/>
            <person name="Abouelleil A."/>
            <person name="Alvarado L."/>
            <person name="Arachchi H.M."/>
            <person name="Berlin A."/>
            <person name="Brown A."/>
            <person name="Chapman S.B."/>
            <person name="Chen Z."/>
            <person name="Dunbar C."/>
            <person name="Freedman E."/>
            <person name="Gearin G."/>
            <person name="Goldberg J."/>
            <person name="Griggs A."/>
            <person name="Gujja S."/>
            <person name="Heiman D."/>
            <person name="Howarth C."/>
            <person name="Larson L."/>
            <person name="Lui A."/>
            <person name="MacDonald P.J.P."/>
            <person name="Montmayeur A."/>
            <person name="Murphy C."/>
            <person name="Neiman D."/>
            <person name="Pearson M."/>
            <person name="Priest M."/>
            <person name="Roberts A."/>
            <person name="Saif S."/>
            <person name="Shea T."/>
            <person name="Shenoy N."/>
            <person name="Sisk P."/>
            <person name="Stolte C."/>
            <person name="Sykes S."/>
            <person name="Wortman J."/>
            <person name="Nusbaum C."/>
            <person name="Birren B."/>
        </authorList>
    </citation>
    <scope>NUCLEOTIDE SEQUENCE [LARGE SCALE GENOMIC DNA]</scope>
    <source>
        <strain evidence="2 3">ATCC 29453</strain>
    </source>
</reference>
<dbReference type="KEGG" id="smur:BWP33_02580"/>
<accession>U6Q2C5</accession>
<evidence type="ECO:0000313" key="2">
    <source>
        <dbReference type="EMBL" id="EJZ50290.1"/>
    </source>
</evidence>
<protein>
    <recommendedName>
        <fullName evidence="4">Rrf2 family protein</fullName>
    </recommendedName>
</protein>
<dbReference type="Proteomes" id="UP000017813">
    <property type="component" value="Unassembled WGS sequence"/>
</dbReference>